<sequence>MSSYPQEEDHSRHLEYSQGGNYAADFEYSRDNGGPAHAEYPRGDGDPAHFEHPRADGDPAHFEHPKEDSHAAYSLSPQDSRAEYSSNPQEDSRGVHFKNPQHEYYATNGEYNYNAVPFRRAFEVVHYSDGPWTEEAEEAEEAAFSQGFPSRDGKRVYMPWNELPYHTLGIEHRQPPSSDEKDKETEASQPAET</sequence>
<dbReference type="RefSeq" id="XP_007840818.1">
    <property type="nucleotide sequence ID" value="XM_007842627.1"/>
</dbReference>
<dbReference type="HOGENOM" id="CLU_1409239_0_0_1"/>
<feature type="region of interest" description="Disordered" evidence="1">
    <location>
        <begin position="168"/>
        <end position="193"/>
    </location>
</feature>
<feature type="region of interest" description="Disordered" evidence="1">
    <location>
        <begin position="1"/>
        <end position="97"/>
    </location>
</feature>
<dbReference type="GeneID" id="19279059"/>
<feature type="compositionally biased region" description="Basic and acidic residues" evidence="1">
    <location>
        <begin position="169"/>
        <end position="186"/>
    </location>
</feature>
<dbReference type="InParanoid" id="W3WJT0"/>
<dbReference type="Proteomes" id="UP000030651">
    <property type="component" value="Unassembled WGS sequence"/>
</dbReference>
<feature type="compositionally biased region" description="Polar residues" evidence="1">
    <location>
        <begin position="75"/>
        <end position="89"/>
    </location>
</feature>
<organism evidence="2 3">
    <name type="scientific">Pestalotiopsis fici (strain W106-1 / CGMCC3.15140)</name>
    <dbReference type="NCBI Taxonomy" id="1229662"/>
    <lineage>
        <taxon>Eukaryota</taxon>
        <taxon>Fungi</taxon>
        <taxon>Dikarya</taxon>
        <taxon>Ascomycota</taxon>
        <taxon>Pezizomycotina</taxon>
        <taxon>Sordariomycetes</taxon>
        <taxon>Xylariomycetidae</taxon>
        <taxon>Amphisphaeriales</taxon>
        <taxon>Sporocadaceae</taxon>
        <taxon>Pestalotiopsis</taxon>
    </lineage>
</organism>
<dbReference type="EMBL" id="KI912120">
    <property type="protein sequence ID" value="ETS74180.1"/>
    <property type="molecule type" value="Genomic_DNA"/>
</dbReference>
<reference evidence="3" key="1">
    <citation type="journal article" date="2015" name="BMC Genomics">
        <title>Genomic and transcriptomic analysis of the endophytic fungus Pestalotiopsis fici reveals its lifestyle and high potential for synthesis of natural products.</title>
        <authorList>
            <person name="Wang X."/>
            <person name="Zhang X."/>
            <person name="Liu L."/>
            <person name="Xiang M."/>
            <person name="Wang W."/>
            <person name="Sun X."/>
            <person name="Che Y."/>
            <person name="Guo L."/>
            <person name="Liu G."/>
            <person name="Guo L."/>
            <person name="Wang C."/>
            <person name="Yin W.B."/>
            <person name="Stadler M."/>
            <person name="Zhang X."/>
            <person name="Liu X."/>
        </authorList>
    </citation>
    <scope>NUCLEOTIDE SEQUENCE [LARGE SCALE GENOMIC DNA]</scope>
    <source>
        <strain evidence="3">W106-1 / CGMCC3.15140</strain>
    </source>
</reference>
<evidence type="ECO:0000313" key="3">
    <source>
        <dbReference type="Proteomes" id="UP000030651"/>
    </source>
</evidence>
<proteinExistence type="predicted"/>
<name>W3WJT0_PESFW</name>
<accession>W3WJT0</accession>
<feature type="compositionally biased region" description="Basic and acidic residues" evidence="1">
    <location>
        <begin position="39"/>
        <end position="70"/>
    </location>
</feature>
<protein>
    <submittedName>
        <fullName evidence="2">Uncharacterized protein</fullName>
    </submittedName>
</protein>
<keyword evidence="3" id="KW-1185">Reference proteome</keyword>
<evidence type="ECO:0000256" key="1">
    <source>
        <dbReference type="SAM" id="MobiDB-lite"/>
    </source>
</evidence>
<dbReference type="AlphaFoldDB" id="W3WJT0"/>
<dbReference type="KEGG" id="pfy:PFICI_14046"/>
<gene>
    <name evidence="2" type="ORF">PFICI_14046</name>
</gene>
<evidence type="ECO:0000313" key="2">
    <source>
        <dbReference type="EMBL" id="ETS74180.1"/>
    </source>
</evidence>